<evidence type="ECO:0000313" key="2">
    <source>
        <dbReference type="EMBL" id="CEI80275.1"/>
    </source>
</evidence>
<evidence type="ECO:0000313" key="3">
    <source>
        <dbReference type="Proteomes" id="UP000040453"/>
    </source>
</evidence>
<dbReference type="EMBL" id="CDGG01000001">
    <property type="protein sequence ID" value="CEI80275.1"/>
    <property type="molecule type" value="Genomic_DNA"/>
</dbReference>
<dbReference type="RefSeq" id="WP_042528614.1">
    <property type="nucleotide sequence ID" value="NZ_CAXOIH010000022.1"/>
</dbReference>
<keyword evidence="3" id="KW-1185">Reference proteome</keyword>
<dbReference type="Pfam" id="PF06114">
    <property type="entry name" value="Peptidase_M78"/>
    <property type="match status" value="1"/>
</dbReference>
<gene>
    <name evidence="2" type="ORF">BN997_00074</name>
</gene>
<dbReference type="Proteomes" id="UP000040453">
    <property type="component" value="Unassembled WGS sequence"/>
</dbReference>
<evidence type="ECO:0000259" key="1">
    <source>
        <dbReference type="Pfam" id="PF06114"/>
    </source>
</evidence>
<sequence length="155" mass="18396">MYYSDVEKFVEVLYKQLNIQTPAELSISAIAQALNIEIIYAASVSMRIDNYIVLPNTSQQNIWQCFGHELCHYFFHEGDQRFMHSLFVDLQENQANHFAYHFCIPTFMLDQLHIENVYDILQHFPVEFSFALHRLEMYHNNHFSLYEKTASYLTG</sequence>
<dbReference type="STRING" id="545501.BN997_00074"/>
<accession>A0A0A1M4R2</accession>
<organism evidence="2 3">
    <name type="scientific">Oceanobacillus oncorhynchi</name>
    <dbReference type="NCBI Taxonomy" id="545501"/>
    <lineage>
        <taxon>Bacteria</taxon>
        <taxon>Bacillati</taxon>
        <taxon>Bacillota</taxon>
        <taxon>Bacilli</taxon>
        <taxon>Bacillales</taxon>
        <taxon>Bacillaceae</taxon>
        <taxon>Oceanobacillus</taxon>
    </lineage>
</organism>
<protein>
    <recommendedName>
        <fullName evidence="1">IrrE N-terminal-like domain-containing protein</fullName>
    </recommendedName>
</protein>
<dbReference type="InterPro" id="IPR010359">
    <property type="entry name" value="IrrE_HExxH"/>
</dbReference>
<dbReference type="AlphaFoldDB" id="A0A0A1M4R2"/>
<reference evidence="2 3" key="1">
    <citation type="submission" date="2014-11" db="EMBL/GenBank/DDBJ databases">
        <authorList>
            <person name="Urmite Genomes Urmite Genomes"/>
        </authorList>
    </citation>
    <scope>NUCLEOTIDE SEQUENCE [LARGE SCALE GENOMIC DNA]</scope>
    <source>
        <strain evidence="2 3">Oc5</strain>
    </source>
</reference>
<name>A0A0A1M4R2_9BACI</name>
<proteinExistence type="predicted"/>
<dbReference type="Gene3D" id="1.10.10.2910">
    <property type="match status" value="1"/>
</dbReference>
<feature type="domain" description="IrrE N-terminal-like" evidence="1">
    <location>
        <begin position="56"/>
        <end position="136"/>
    </location>
</feature>